<accession>A0A0P6Y8D5</accession>
<organism evidence="1 2">
    <name type="scientific">Herpetosiphon geysericola</name>
    <dbReference type="NCBI Taxonomy" id="70996"/>
    <lineage>
        <taxon>Bacteria</taxon>
        <taxon>Bacillati</taxon>
        <taxon>Chloroflexota</taxon>
        <taxon>Chloroflexia</taxon>
        <taxon>Herpetosiphonales</taxon>
        <taxon>Herpetosiphonaceae</taxon>
        <taxon>Herpetosiphon</taxon>
    </lineage>
</organism>
<dbReference type="AlphaFoldDB" id="A0A0P6Y8D5"/>
<keyword evidence="2" id="KW-1185">Reference proteome</keyword>
<dbReference type="Gene3D" id="1.20.120.330">
    <property type="entry name" value="Nucleotidyltransferases domain 2"/>
    <property type="match status" value="1"/>
</dbReference>
<dbReference type="EMBL" id="LGKP01000022">
    <property type="protein sequence ID" value="KPL86153.1"/>
    <property type="molecule type" value="Genomic_DNA"/>
</dbReference>
<dbReference type="RefSeq" id="WP_054535258.1">
    <property type="nucleotide sequence ID" value="NZ_LGKP01000022.1"/>
</dbReference>
<evidence type="ECO:0000313" key="1">
    <source>
        <dbReference type="EMBL" id="KPL86153.1"/>
    </source>
</evidence>
<protein>
    <recommendedName>
        <fullName evidence="3">HEPN domain-containing protein</fullName>
    </recommendedName>
</protein>
<comment type="caution">
    <text evidence="1">The sequence shown here is derived from an EMBL/GenBank/DDBJ whole genome shotgun (WGS) entry which is preliminary data.</text>
</comment>
<dbReference type="Proteomes" id="UP000050277">
    <property type="component" value="Unassembled WGS sequence"/>
</dbReference>
<evidence type="ECO:0000313" key="2">
    <source>
        <dbReference type="Proteomes" id="UP000050277"/>
    </source>
</evidence>
<dbReference type="STRING" id="70996.SE18_14955"/>
<reference evidence="1 2" key="1">
    <citation type="submission" date="2015-07" db="EMBL/GenBank/DDBJ databases">
        <title>Whole genome sequence of Herpetosiphon geysericola DSM 7119.</title>
        <authorList>
            <person name="Hemp J."/>
            <person name="Ward L.M."/>
            <person name="Pace L.A."/>
            <person name="Fischer W.W."/>
        </authorList>
    </citation>
    <scope>NUCLEOTIDE SEQUENCE [LARGE SCALE GENOMIC DNA]</scope>
    <source>
        <strain evidence="1 2">DSM 7119</strain>
    </source>
</reference>
<proteinExistence type="predicted"/>
<sequence>MFEWDHYLVIANKLVEIGDTSPKISDAAYRSAISRAYYAAYNKAKLIYNRETKLPSEADSYDGHGLVWMHFKRDKADIRKKLGELGVRLREFRNLVDYQVVVTQEEVRHHHFPLSIAAVYAVKDAQKIVDDLGRL</sequence>
<evidence type="ECO:0008006" key="3">
    <source>
        <dbReference type="Google" id="ProtNLM"/>
    </source>
</evidence>
<gene>
    <name evidence="1" type="ORF">SE18_14955</name>
</gene>
<name>A0A0P6Y8D5_9CHLR</name>